<keyword evidence="2" id="KW-1185">Reference proteome</keyword>
<dbReference type="InterPro" id="IPR035969">
    <property type="entry name" value="Rab-GAP_TBC_sf"/>
</dbReference>
<proteinExistence type="predicted"/>
<accession>A0A915LEL7</accession>
<dbReference type="InterPro" id="IPR050302">
    <property type="entry name" value="Rab_GAP_TBC_domain"/>
</dbReference>
<feature type="domain" description="Rab-GAP TBC" evidence="1">
    <location>
        <begin position="1"/>
        <end position="60"/>
    </location>
</feature>
<dbReference type="Proteomes" id="UP000887565">
    <property type="component" value="Unplaced"/>
</dbReference>
<dbReference type="InterPro" id="IPR000195">
    <property type="entry name" value="Rab-GAP-TBC_dom"/>
</dbReference>
<dbReference type="SUPFAM" id="SSF47923">
    <property type="entry name" value="Ypt/Rab-GAP domain of gyp1p"/>
    <property type="match status" value="1"/>
</dbReference>
<dbReference type="WBParaSite" id="nRc.2.0.1.t48296-RA">
    <property type="protein sequence ID" value="nRc.2.0.1.t48296-RA"/>
    <property type="gene ID" value="nRc.2.0.1.g48296"/>
</dbReference>
<evidence type="ECO:0000313" key="3">
    <source>
        <dbReference type="WBParaSite" id="nRc.2.0.1.t48296-RA"/>
    </source>
</evidence>
<protein>
    <submittedName>
        <fullName evidence="3">Rab-GAP TBC domain-containing protein</fullName>
    </submittedName>
</protein>
<organism evidence="2 3">
    <name type="scientific">Romanomermis culicivorax</name>
    <name type="common">Nematode worm</name>
    <dbReference type="NCBI Taxonomy" id="13658"/>
    <lineage>
        <taxon>Eukaryota</taxon>
        <taxon>Metazoa</taxon>
        <taxon>Ecdysozoa</taxon>
        <taxon>Nematoda</taxon>
        <taxon>Enoplea</taxon>
        <taxon>Dorylaimia</taxon>
        <taxon>Mermithida</taxon>
        <taxon>Mermithoidea</taxon>
        <taxon>Mermithidae</taxon>
        <taxon>Romanomermis</taxon>
    </lineage>
</organism>
<dbReference type="PROSITE" id="PS50086">
    <property type="entry name" value="TBC_RABGAP"/>
    <property type="match status" value="1"/>
</dbReference>
<evidence type="ECO:0000313" key="2">
    <source>
        <dbReference type="Proteomes" id="UP000887565"/>
    </source>
</evidence>
<evidence type="ECO:0000259" key="1">
    <source>
        <dbReference type="PROSITE" id="PS50086"/>
    </source>
</evidence>
<dbReference type="AlphaFoldDB" id="A0A915LEL7"/>
<dbReference type="Gene3D" id="1.10.8.270">
    <property type="entry name" value="putative rabgap domain of human tbc1 domain family member 14 like domains"/>
    <property type="match status" value="1"/>
</dbReference>
<dbReference type="PANTHER" id="PTHR47219">
    <property type="entry name" value="RAB GTPASE-ACTIVATING PROTEIN 1-LIKE"/>
    <property type="match status" value="1"/>
</dbReference>
<reference evidence="3" key="1">
    <citation type="submission" date="2022-11" db="UniProtKB">
        <authorList>
            <consortium name="WormBaseParasite"/>
        </authorList>
    </citation>
    <scope>IDENTIFICATION</scope>
</reference>
<name>A0A915LEL7_ROMCU</name>
<dbReference type="PANTHER" id="PTHR47219:SF16">
    <property type="entry name" value="GTPASE ACTIVATING PROTEIN"/>
    <property type="match status" value="1"/>
</dbReference>
<dbReference type="Pfam" id="PF23436">
    <property type="entry name" value="RabGap-TBC_2"/>
    <property type="match status" value="1"/>
</dbReference>
<sequence>MYVLKAYAVFDQEIGYCQGLSFVAGMLLLHMEEKEAFTMLCHLMYDLNFRDRYRPDMLTL</sequence>